<evidence type="ECO:0000313" key="7">
    <source>
        <dbReference type="EMBL" id="TLG72137.1"/>
    </source>
</evidence>
<dbReference type="PANTHER" id="PTHR21109:SF22">
    <property type="entry name" value="SMALL RIBOSOMAL SUBUNIT PROTEIN BS21"/>
    <property type="match status" value="1"/>
</dbReference>
<dbReference type="GO" id="GO:0005840">
    <property type="term" value="C:ribosome"/>
    <property type="evidence" value="ECO:0007669"/>
    <property type="project" value="UniProtKB-KW"/>
</dbReference>
<dbReference type="Pfam" id="PF01165">
    <property type="entry name" value="Ribosomal_S21"/>
    <property type="match status" value="1"/>
</dbReference>
<accession>A0A5R8Q9M0</accession>
<keyword evidence="2 5" id="KW-0689">Ribosomal protein</keyword>
<dbReference type="RefSeq" id="WP_138191912.1">
    <property type="nucleotide sequence ID" value="NZ_VBWP01000009.1"/>
</dbReference>
<dbReference type="NCBIfam" id="TIGR00030">
    <property type="entry name" value="S21p"/>
    <property type="match status" value="1"/>
</dbReference>
<dbReference type="InterPro" id="IPR001911">
    <property type="entry name" value="Ribosomal_bS21"/>
</dbReference>
<dbReference type="GO" id="GO:1990904">
    <property type="term" value="C:ribonucleoprotein complex"/>
    <property type="evidence" value="ECO:0007669"/>
    <property type="project" value="UniProtKB-KW"/>
</dbReference>
<evidence type="ECO:0000313" key="8">
    <source>
        <dbReference type="Proteomes" id="UP000306912"/>
    </source>
</evidence>
<reference evidence="7 8" key="1">
    <citation type="submission" date="2019-05" db="EMBL/GenBank/DDBJ databases">
        <title>Culicoidintestinum kansasii gen. nov., sp. nov. from the gastrointestinal tract of the biting midge, Culicoides sonorensis.</title>
        <authorList>
            <person name="Neupane S."/>
            <person name="Ghosh A."/>
            <person name="Gunther S."/>
            <person name="Martin K."/>
            <person name="Zurek L."/>
        </authorList>
    </citation>
    <scope>NUCLEOTIDE SEQUENCE [LARGE SCALE GENOMIC DNA]</scope>
    <source>
        <strain evidence="7 8">CS-1</strain>
    </source>
</reference>
<evidence type="ECO:0000256" key="4">
    <source>
        <dbReference type="ARBA" id="ARBA00035135"/>
    </source>
</evidence>
<dbReference type="Proteomes" id="UP000306912">
    <property type="component" value="Unassembled WGS sequence"/>
</dbReference>
<dbReference type="HAMAP" id="MF_00358">
    <property type="entry name" value="Ribosomal_bS21"/>
    <property type="match status" value="1"/>
</dbReference>
<evidence type="ECO:0000256" key="5">
    <source>
        <dbReference type="HAMAP-Rule" id="MF_00358"/>
    </source>
</evidence>
<name>A0A5R8Q9M0_9FIRM</name>
<dbReference type="FunCoup" id="A0A5R8Q9M0">
    <property type="interactions" value="205"/>
</dbReference>
<gene>
    <name evidence="5" type="primary">rpsU</name>
    <name evidence="7" type="ORF">FEZ08_09920</name>
</gene>
<dbReference type="InterPro" id="IPR038380">
    <property type="entry name" value="Ribosomal_bS21_sf"/>
</dbReference>
<dbReference type="PANTHER" id="PTHR21109">
    <property type="entry name" value="MITOCHONDRIAL 28S RIBOSOMAL PROTEIN S21"/>
    <property type="match status" value="1"/>
</dbReference>
<evidence type="ECO:0000256" key="6">
    <source>
        <dbReference type="RuleBase" id="RU000667"/>
    </source>
</evidence>
<evidence type="ECO:0000256" key="2">
    <source>
        <dbReference type="ARBA" id="ARBA00022980"/>
    </source>
</evidence>
<dbReference type="PRINTS" id="PR00976">
    <property type="entry name" value="RIBOSOMALS21"/>
</dbReference>
<keyword evidence="8" id="KW-1185">Reference proteome</keyword>
<proteinExistence type="inferred from homology"/>
<dbReference type="EMBL" id="VBWP01000009">
    <property type="protein sequence ID" value="TLG72137.1"/>
    <property type="molecule type" value="Genomic_DNA"/>
</dbReference>
<comment type="caution">
    <text evidence="7">The sequence shown here is derived from an EMBL/GenBank/DDBJ whole genome shotgun (WGS) entry which is preliminary data.</text>
</comment>
<keyword evidence="3 5" id="KW-0687">Ribonucleoprotein</keyword>
<dbReference type="InParanoid" id="A0A5R8Q9M0"/>
<comment type="similarity">
    <text evidence="1 5 6">Belongs to the bacterial ribosomal protein bS21 family.</text>
</comment>
<dbReference type="OrthoDB" id="9799244at2"/>
<dbReference type="GO" id="GO:0003735">
    <property type="term" value="F:structural constituent of ribosome"/>
    <property type="evidence" value="ECO:0007669"/>
    <property type="project" value="InterPro"/>
</dbReference>
<dbReference type="AlphaFoldDB" id="A0A5R8Q9M0"/>
<evidence type="ECO:0000256" key="3">
    <source>
        <dbReference type="ARBA" id="ARBA00023274"/>
    </source>
</evidence>
<sequence>MSTKTVVRQNESLDDALRRFKRQVNQAGTLAETRKREFYLRPGLKKKRKQAEARKKKKF</sequence>
<dbReference type="Gene3D" id="1.20.5.1150">
    <property type="entry name" value="Ribosomal protein S8"/>
    <property type="match status" value="1"/>
</dbReference>
<evidence type="ECO:0000256" key="1">
    <source>
        <dbReference type="ARBA" id="ARBA00006640"/>
    </source>
</evidence>
<protein>
    <recommendedName>
        <fullName evidence="4 5">Small ribosomal subunit protein bS21</fullName>
    </recommendedName>
</protein>
<dbReference type="GO" id="GO:0006412">
    <property type="term" value="P:translation"/>
    <property type="evidence" value="ECO:0007669"/>
    <property type="project" value="UniProtKB-UniRule"/>
</dbReference>
<organism evidence="7 8">
    <name type="scientific">Culicoidibacter larvae</name>
    <dbReference type="NCBI Taxonomy" id="2579976"/>
    <lineage>
        <taxon>Bacteria</taxon>
        <taxon>Bacillati</taxon>
        <taxon>Bacillota</taxon>
        <taxon>Culicoidibacteria</taxon>
        <taxon>Culicoidibacterales</taxon>
        <taxon>Culicoidibacteraceae</taxon>
        <taxon>Culicoidibacter</taxon>
    </lineage>
</organism>